<feature type="transmembrane region" description="Helical" evidence="6">
    <location>
        <begin position="140"/>
        <end position="158"/>
    </location>
</feature>
<evidence type="ECO:0000256" key="2">
    <source>
        <dbReference type="ARBA" id="ARBA00022475"/>
    </source>
</evidence>
<keyword evidence="5 6" id="KW-0472">Membrane</keyword>
<reference evidence="8" key="1">
    <citation type="journal article" date="2021" name="PeerJ">
        <title>Extensive microbial diversity within the chicken gut microbiome revealed by metagenomics and culture.</title>
        <authorList>
            <person name="Gilroy R."/>
            <person name="Ravi A."/>
            <person name="Getino M."/>
            <person name="Pursley I."/>
            <person name="Horton D.L."/>
            <person name="Alikhan N.F."/>
            <person name="Baker D."/>
            <person name="Gharbi K."/>
            <person name="Hall N."/>
            <person name="Watson M."/>
            <person name="Adriaenssens E.M."/>
            <person name="Foster-Nyarko E."/>
            <person name="Jarju S."/>
            <person name="Secka A."/>
            <person name="Antonio M."/>
            <person name="Oren A."/>
            <person name="Chaudhuri R.R."/>
            <person name="La Ragione R."/>
            <person name="Hildebrand F."/>
            <person name="Pallen M.J."/>
        </authorList>
    </citation>
    <scope>NUCLEOTIDE SEQUENCE</scope>
    <source>
        <strain evidence="8">ChiW19-954</strain>
    </source>
</reference>
<dbReference type="PANTHER" id="PTHR35007:SF1">
    <property type="entry name" value="PILUS ASSEMBLY PROTEIN"/>
    <property type="match status" value="1"/>
</dbReference>
<sequence length="197" mass="22638">MRDWIRDTAGKKEQQFRVQFRDSIQEMSAVLKAGYSVENAIREVSRELVPLYDKESRIRKEYDRMTHQLELKMPVAEVLEQFAERTGQEDVEDFVNVFVAAKKSGGDSITIIRNAVRIISGKIDTEKEIQTMIASNKLEFEIMCAVPFAIILYMKLTFGEFLSVLYGNMAGMIIMTVCLCVYIAAYCIGRRIIRIEV</sequence>
<dbReference type="Proteomes" id="UP000823890">
    <property type="component" value="Unassembled WGS sequence"/>
</dbReference>
<evidence type="ECO:0000313" key="9">
    <source>
        <dbReference type="Proteomes" id="UP000823890"/>
    </source>
</evidence>
<name>A0A9D2NMB3_9FIRM</name>
<feature type="domain" description="Type II secretion system protein GspF" evidence="7">
    <location>
        <begin position="24"/>
        <end position="154"/>
    </location>
</feature>
<protein>
    <submittedName>
        <fullName evidence="8">Type II secretion system F family protein</fullName>
    </submittedName>
</protein>
<reference evidence="8" key="2">
    <citation type="submission" date="2021-04" db="EMBL/GenBank/DDBJ databases">
        <authorList>
            <person name="Gilroy R."/>
        </authorList>
    </citation>
    <scope>NUCLEOTIDE SEQUENCE</scope>
    <source>
        <strain evidence="8">ChiW19-954</strain>
    </source>
</reference>
<dbReference type="PANTHER" id="PTHR35007">
    <property type="entry name" value="INTEGRAL MEMBRANE PROTEIN-RELATED"/>
    <property type="match status" value="1"/>
</dbReference>
<comment type="caution">
    <text evidence="8">The sequence shown here is derived from an EMBL/GenBank/DDBJ whole genome shotgun (WGS) entry which is preliminary data.</text>
</comment>
<gene>
    <name evidence="8" type="ORF">H9758_10680</name>
</gene>
<evidence type="ECO:0000256" key="1">
    <source>
        <dbReference type="ARBA" id="ARBA00004651"/>
    </source>
</evidence>
<accession>A0A9D2NMB3</accession>
<comment type="subcellular location">
    <subcellularLocation>
        <location evidence="1">Cell membrane</location>
        <topology evidence="1">Multi-pass membrane protein</topology>
    </subcellularLocation>
</comment>
<evidence type="ECO:0000259" key="7">
    <source>
        <dbReference type="Pfam" id="PF00482"/>
    </source>
</evidence>
<evidence type="ECO:0000256" key="6">
    <source>
        <dbReference type="SAM" id="Phobius"/>
    </source>
</evidence>
<evidence type="ECO:0000256" key="4">
    <source>
        <dbReference type="ARBA" id="ARBA00022989"/>
    </source>
</evidence>
<keyword evidence="3 6" id="KW-0812">Transmembrane</keyword>
<keyword evidence="2" id="KW-1003">Cell membrane</keyword>
<keyword evidence="4 6" id="KW-1133">Transmembrane helix</keyword>
<evidence type="ECO:0000313" key="8">
    <source>
        <dbReference type="EMBL" id="HJC35035.1"/>
    </source>
</evidence>
<organism evidence="8 9">
    <name type="scientific">Candidatus Mediterraneibacter faecipullorum</name>
    <dbReference type="NCBI Taxonomy" id="2838670"/>
    <lineage>
        <taxon>Bacteria</taxon>
        <taxon>Bacillati</taxon>
        <taxon>Bacillota</taxon>
        <taxon>Clostridia</taxon>
        <taxon>Lachnospirales</taxon>
        <taxon>Lachnospiraceae</taxon>
        <taxon>Mediterraneibacter</taxon>
    </lineage>
</organism>
<dbReference type="AlphaFoldDB" id="A0A9D2NMB3"/>
<dbReference type="GO" id="GO:0005886">
    <property type="term" value="C:plasma membrane"/>
    <property type="evidence" value="ECO:0007669"/>
    <property type="project" value="UniProtKB-SubCell"/>
</dbReference>
<evidence type="ECO:0000256" key="5">
    <source>
        <dbReference type="ARBA" id="ARBA00023136"/>
    </source>
</evidence>
<dbReference type="EMBL" id="DWWO01000130">
    <property type="protein sequence ID" value="HJC35035.1"/>
    <property type="molecule type" value="Genomic_DNA"/>
</dbReference>
<dbReference type="Pfam" id="PF00482">
    <property type="entry name" value="T2SSF"/>
    <property type="match status" value="1"/>
</dbReference>
<proteinExistence type="predicted"/>
<feature type="transmembrane region" description="Helical" evidence="6">
    <location>
        <begin position="164"/>
        <end position="188"/>
    </location>
</feature>
<dbReference type="InterPro" id="IPR018076">
    <property type="entry name" value="T2SS_GspF_dom"/>
</dbReference>
<evidence type="ECO:0000256" key="3">
    <source>
        <dbReference type="ARBA" id="ARBA00022692"/>
    </source>
</evidence>